<dbReference type="Pfam" id="PF00583">
    <property type="entry name" value="Acetyltransf_1"/>
    <property type="match status" value="1"/>
</dbReference>
<proteinExistence type="predicted"/>
<dbReference type="OrthoDB" id="2436196at2"/>
<sequence length="166" mass="18506">MNRPGNDGGRVPLADVRIMAADPRDTTARECLDHYYGELARRFRQGFDVSLSRDPEAEDMLPPRGVFLVAWSGGQPVGCAGLKGFGRGEAEVKRVWVAPAARGQGLARRLMDEIEARAAGLGIHRLMLDTNSALTEALALYRNTGWTEIDRFNDDPYPDRFFEKRL</sequence>
<evidence type="ECO:0000256" key="1">
    <source>
        <dbReference type="ARBA" id="ARBA00022679"/>
    </source>
</evidence>
<dbReference type="CDD" id="cd04301">
    <property type="entry name" value="NAT_SF"/>
    <property type="match status" value="1"/>
</dbReference>
<dbReference type="AlphaFoldDB" id="A0A4Q9G2F2"/>
<evidence type="ECO:0000313" key="4">
    <source>
        <dbReference type="EMBL" id="TBN41898.1"/>
    </source>
</evidence>
<evidence type="ECO:0000313" key="5">
    <source>
        <dbReference type="Proteomes" id="UP000293520"/>
    </source>
</evidence>
<dbReference type="RefSeq" id="WP_130990356.1">
    <property type="nucleotide sequence ID" value="NZ_SISK01000003.1"/>
</dbReference>
<protein>
    <submittedName>
        <fullName evidence="4">GNAT family N-acetyltransferase</fullName>
    </submittedName>
</protein>
<dbReference type="PROSITE" id="PS51186">
    <property type="entry name" value="GNAT"/>
    <property type="match status" value="1"/>
</dbReference>
<name>A0A4Q9G2F2_9RHOB</name>
<dbReference type="PANTHER" id="PTHR43877">
    <property type="entry name" value="AMINOALKYLPHOSPHONATE N-ACETYLTRANSFERASE-RELATED-RELATED"/>
    <property type="match status" value="1"/>
</dbReference>
<organism evidence="4 5">
    <name type="scientific">Paracoccus subflavus</name>
    <dbReference type="NCBI Taxonomy" id="2528244"/>
    <lineage>
        <taxon>Bacteria</taxon>
        <taxon>Pseudomonadati</taxon>
        <taxon>Pseudomonadota</taxon>
        <taxon>Alphaproteobacteria</taxon>
        <taxon>Rhodobacterales</taxon>
        <taxon>Paracoccaceae</taxon>
        <taxon>Paracoccus</taxon>
    </lineage>
</organism>
<keyword evidence="5" id="KW-1185">Reference proteome</keyword>
<dbReference type="InterPro" id="IPR000182">
    <property type="entry name" value="GNAT_dom"/>
</dbReference>
<dbReference type="PANTHER" id="PTHR43877:SF2">
    <property type="entry name" value="AMINOALKYLPHOSPHONATE N-ACETYLTRANSFERASE-RELATED"/>
    <property type="match status" value="1"/>
</dbReference>
<dbReference type="SUPFAM" id="SSF55729">
    <property type="entry name" value="Acyl-CoA N-acyltransferases (Nat)"/>
    <property type="match status" value="1"/>
</dbReference>
<dbReference type="InterPro" id="IPR016181">
    <property type="entry name" value="Acyl_CoA_acyltransferase"/>
</dbReference>
<evidence type="ECO:0000256" key="2">
    <source>
        <dbReference type="ARBA" id="ARBA00023315"/>
    </source>
</evidence>
<comment type="caution">
    <text evidence="4">The sequence shown here is derived from an EMBL/GenBank/DDBJ whole genome shotgun (WGS) entry which is preliminary data.</text>
</comment>
<dbReference type="Gene3D" id="3.40.630.30">
    <property type="match status" value="1"/>
</dbReference>
<feature type="domain" description="N-acetyltransferase" evidence="3">
    <location>
        <begin position="16"/>
        <end position="166"/>
    </location>
</feature>
<reference evidence="4 5" key="1">
    <citation type="submission" date="2019-02" db="EMBL/GenBank/DDBJ databases">
        <title>Paracoccus subflavus sp. nov., isolated from marine sediment of the Pacific Ocean.</title>
        <authorList>
            <person name="Zhang G."/>
        </authorList>
    </citation>
    <scope>NUCLEOTIDE SEQUENCE [LARGE SCALE GENOMIC DNA]</scope>
    <source>
        <strain evidence="4 5">GY0581</strain>
    </source>
</reference>
<dbReference type="GO" id="GO:0016747">
    <property type="term" value="F:acyltransferase activity, transferring groups other than amino-acyl groups"/>
    <property type="evidence" value="ECO:0007669"/>
    <property type="project" value="InterPro"/>
</dbReference>
<dbReference type="Proteomes" id="UP000293520">
    <property type="component" value="Unassembled WGS sequence"/>
</dbReference>
<accession>A0A4Q9G2F2</accession>
<dbReference type="EMBL" id="SISK01000003">
    <property type="protein sequence ID" value="TBN41898.1"/>
    <property type="molecule type" value="Genomic_DNA"/>
</dbReference>
<evidence type="ECO:0000259" key="3">
    <source>
        <dbReference type="PROSITE" id="PS51186"/>
    </source>
</evidence>
<dbReference type="InterPro" id="IPR050832">
    <property type="entry name" value="Bact_Acetyltransf"/>
</dbReference>
<keyword evidence="1 4" id="KW-0808">Transferase</keyword>
<keyword evidence="2" id="KW-0012">Acyltransferase</keyword>
<gene>
    <name evidence="4" type="ORF">EYE42_05710</name>
</gene>